<sequence length="444" mass="50254">MLMLLDRVLDGLIRYGDVTLIDADGNTHRYGGRPFTDVPLEHRPGPVTLRLTDKALHRRLVTNPALAFGEGYMNGGIEIDQGTLRDTLNCLMFNMYRGDGHWLLEFQSRVNGGLRWMHQNNPVHVARKNVAHHYDLSGELYDLFLDVDRQYSCAYFPTGTESLDVAQEAKKRHIAAKLLLEPGMRVLDIGCGWGGMALYLAREFGVHVTGVTLSTEQLTVARRRANEEGLDAQVTFHLLDYRLVEDSFDRIVSVGMFEHVGASHYDEFFEKVRALLKPDGVALLHTIGRPDPPGGTNPWIRKYIFPGGYSPALSETMAAVERQGLIGCDVEMLRLHYALTLRHWSERFAANREKAKALYDERFCRMWEFYLLASEMAFRHESHMIFQIQLARHQEAVPLTRDYITEFEKRVPLRLQQAEDAAKAKVAAAAEGAAEASAKVKTPV</sequence>
<evidence type="ECO:0000256" key="5">
    <source>
        <dbReference type="ARBA" id="ARBA00023098"/>
    </source>
</evidence>
<keyword evidence="7" id="KW-1185">Reference proteome</keyword>
<dbReference type="eggNOG" id="COG2230">
    <property type="taxonomic scope" value="Bacteria"/>
</dbReference>
<dbReference type="Proteomes" id="UP000009881">
    <property type="component" value="Unassembled WGS sequence"/>
</dbReference>
<accession>K9GU28</accession>
<dbReference type="InterPro" id="IPR003333">
    <property type="entry name" value="CMAS"/>
</dbReference>
<dbReference type="STRING" id="1238182.C882_0849"/>
<evidence type="ECO:0000313" key="7">
    <source>
        <dbReference type="Proteomes" id="UP000009881"/>
    </source>
</evidence>
<dbReference type="PANTHER" id="PTHR43667">
    <property type="entry name" value="CYCLOPROPANE-FATTY-ACYL-PHOSPHOLIPID SYNTHASE"/>
    <property type="match status" value="1"/>
</dbReference>
<reference evidence="6 7" key="1">
    <citation type="journal article" date="2013" name="Genome Announc.">
        <title>Draft Genome Sequence of an Alphaproteobacterium, Caenispirillum salinarum AK4(T), Isolated from a Solar Saltern.</title>
        <authorList>
            <person name="Khatri I."/>
            <person name="Singh A."/>
            <person name="Korpole S."/>
            <person name="Pinnaka A.K."/>
            <person name="Subramanian S."/>
        </authorList>
    </citation>
    <scope>NUCLEOTIDE SEQUENCE [LARGE SCALE GENOMIC DNA]</scope>
    <source>
        <strain evidence="6 7">AK4</strain>
    </source>
</reference>
<dbReference type="PIRSF" id="PIRSF003085">
    <property type="entry name" value="CMAS"/>
    <property type="match status" value="1"/>
</dbReference>
<proteinExistence type="inferred from homology"/>
<keyword evidence="4" id="KW-0949">S-adenosyl-L-methionine</keyword>
<dbReference type="SUPFAM" id="SSF53335">
    <property type="entry name" value="S-adenosyl-L-methionine-dependent methyltransferases"/>
    <property type="match status" value="1"/>
</dbReference>
<dbReference type="Pfam" id="PF02353">
    <property type="entry name" value="CMAS"/>
    <property type="match status" value="1"/>
</dbReference>
<dbReference type="GO" id="GO:0008168">
    <property type="term" value="F:methyltransferase activity"/>
    <property type="evidence" value="ECO:0007669"/>
    <property type="project" value="UniProtKB-KW"/>
</dbReference>
<dbReference type="AlphaFoldDB" id="K9GU28"/>
<evidence type="ECO:0000256" key="1">
    <source>
        <dbReference type="ARBA" id="ARBA00010815"/>
    </source>
</evidence>
<protein>
    <submittedName>
        <fullName evidence="6">Cyclopropane-fatty-acyl-phospholipid synthase</fullName>
    </submittedName>
</protein>
<gene>
    <name evidence="6" type="ORF">C882_0849</name>
</gene>
<comment type="similarity">
    <text evidence="1">Belongs to the CFA/CMAS family.</text>
</comment>
<dbReference type="PANTHER" id="PTHR43667:SF1">
    <property type="entry name" value="CYCLOPROPANE-FATTY-ACYL-PHOSPHOLIPID SYNTHASE"/>
    <property type="match status" value="1"/>
</dbReference>
<dbReference type="PATRIC" id="fig|1238182.3.peg.3063"/>
<evidence type="ECO:0000256" key="4">
    <source>
        <dbReference type="ARBA" id="ARBA00022691"/>
    </source>
</evidence>
<dbReference type="RefSeq" id="WP_009541505.1">
    <property type="nucleotide sequence ID" value="NZ_ANHY01000015.1"/>
</dbReference>
<organism evidence="6 7">
    <name type="scientific">Caenispirillum salinarum AK4</name>
    <dbReference type="NCBI Taxonomy" id="1238182"/>
    <lineage>
        <taxon>Bacteria</taxon>
        <taxon>Pseudomonadati</taxon>
        <taxon>Pseudomonadota</taxon>
        <taxon>Alphaproteobacteria</taxon>
        <taxon>Rhodospirillales</taxon>
        <taxon>Novispirillaceae</taxon>
        <taxon>Caenispirillum</taxon>
    </lineage>
</organism>
<name>K9GU28_9PROT</name>
<keyword evidence="2" id="KW-0489">Methyltransferase</keyword>
<keyword evidence="5" id="KW-0443">Lipid metabolism</keyword>
<dbReference type="CDD" id="cd02440">
    <property type="entry name" value="AdoMet_MTases"/>
    <property type="match status" value="1"/>
</dbReference>
<dbReference type="InterPro" id="IPR050723">
    <property type="entry name" value="CFA/CMAS"/>
</dbReference>
<dbReference type="GO" id="GO:0008610">
    <property type="term" value="P:lipid biosynthetic process"/>
    <property type="evidence" value="ECO:0007669"/>
    <property type="project" value="InterPro"/>
</dbReference>
<evidence type="ECO:0000313" key="6">
    <source>
        <dbReference type="EMBL" id="EKV28637.1"/>
    </source>
</evidence>
<dbReference type="EMBL" id="ANHY01000015">
    <property type="protein sequence ID" value="EKV28637.1"/>
    <property type="molecule type" value="Genomic_DNA"/>
</dbReference>
<keyword evidence="3" id="KW-0808">Transferase</keyword>
<dbReference type="Gene3D" id="3.40.50.150">
    <property type="entry name" value="Vaccinia Virus protein VP39"/>
    <property type="match status" value="1"/>
</dbReference>
<evidence type="ECO:0000256" key="3">
    <source>
        <dbReference type="ARBA" id="ARBA00022679"/>
    </source>
</evidence>
<comment type="caution">
    <text evidence="6">The sequence shown here is derived from an EMBL/GenBank/DDBJ whole genome shotgun (WGS) entry which is preliminary data.</text>
</comment>
<dbReference type="InterPro" id="IPR029063">
    <property type="entry name" value="SAM-dependent_MTases_sf"/>
</dbReference>
<dbReference type="GO" id="GO:0032259">
    <property type="term" value="P:methylation"/>
    <property type="evidence" value="ECO:0007669"/>
    <property type="project" value="UniProtKB-KW"/>
</dbReference>
<evidence type="ECO:0000256" key="2">
    <source>
        <dbReference type="ARBA" id="ARBA00022603"/>
    </source>
</evidence>